<organism evidence="2 3">
    <name type="scientific">Candolleomyces aberdarensis</name>
    <dbReference type="NCBI Taxonomy" id="2316362"/>
    <lineage>
        <taxon>Eukaryota</taxon>
        <taxon>Fungi</taxon>
        <taxon>Dikarya</taxon>
        <taxon>Basidiomycota</taxon>
        <taxon>Agaricomycotina</taxon>
        <taxon>Agaricomycetes</taxon>
        <taxon>Agaricomycetidae</taxon>
        <taxon>Agaricales</taxon>
        <taxon>Agaricineae</taxon>
        <taxon>Psathyrellaceae</taxon>
        <taxon>Candolleomyces</taxon>
    </lineage>
</organism>
<keyword evidence="3" id="KW-1185">Reference proteome</keyword>
<gene>
    <name evidence="2" type="ORF">EST38_g3867</name>
</gene>
<reference evidence="2 3" key="1">
    <citation type="submission" date="2019-01" db="EMBL/GenBank/DDBJ databases">
        <title>Draft genome sequence of Psathyrella aberdarensis IHI B618.</title>
        <authorList>
            <person name="Buettner E."/>
            <person name="Kellner H."/>
        </authorList>
    </citation>
    <scope>NUCLEOTIDE SEQUENCE [LARGE SCALE GENOMIC DNA]</scope>
    <source>
        <strain evidence="2 3">IHI B618</strain>
    </source>
</reference>
<evidence type="ECO:0000313" key="3">
    <source>
        <dbReference type="Proteomes" id="UP000290288"/>
    </source>
</evidence>
<evidence type="ECO:0000313" key="2">
    <source>
        <dbReference type="EMBL" id="RXW21980.1"/>
    </source>
</evidence>
<feature type="domain" description="DJ-1/PfpI" evidence="1">
    <location>
        <begin position="77"/>
        <end position="199"/>
    </location>
</feature>
<dbReference type="Pfam" id="PF01965">
    <property type="entry name" value="DJ-1_PfpI"/>
    <property type="match status" value="1"/>
</dbReference>
<dbReference type="EMBL" id="SDEE01000088">
    <property type="protein sequence ID" value="RXW21980.1"/>
    <property type="molecule type" value="Genomic_DNA"/>
</dbReference>
<protein>
    <recommendedName>
        <fullName evidence="1">DJ-1/PfpI domain-containing protein</fullName>
    </recommendedName>
</protein>
<comment type="caution">
    <text evidence="2">The sequence shown here is derived from an EMBL/GenBank/DDBJ whole genome shotgun (WGS) entry which is preliminary data.</text>
</comment>
<dbReference type="Proteomes" id="UP000290288">
    <property type="component" value="Unassembled WGS sequence"/>
</dbReference>
<evidence type="ECO:0000259" key="1">
    <source>
        <dbReference type="Pfam" id="PF01965"/>
    </source>
</evidence>
<dbReference type="PANTHER" id="PTHR43130">
    <property type="entry name" value="ARAC-FAMILY TRANSCRIPTIONAL REGULATOR"/>
    <property type="match status" value="1"/>
</dbReference>
<dbReference type="SUPFAM" id="SSF52317">
    <property type="entry name" value="Class I glutamine amidotransferase-like"/>
    <property type="match status" value="1"/>
</dbReference>
<dbReference type="Gene3D" id="3.40.50.880">
    <property type="match status" value="1"/>
</dbReference>
<dbReference type="PANTHER" id="PTHR43130:SF7">
    <property type="entry name" value="DJ-1_PFPI DOMAIN-CONTAINING PROTEIN"/>
    <property type="match status" value="1"/>
</dbReference>
<accession>A0A4Q2DNW5</accession>
<sequence length="237" mass="25747">MSSTTESSSPEVKVLNFGVLLIHNYQWLDAAGAIDYLNQHSYGILKVLKAPPHLLSTVPIMHWHYLSSTGDLKDVPASAGPPHRPTTTFAECPELDYLVVPGPDPTVQLSEECIKFVQERFPTLKGLLTICTGSVAMAQTGVLDGVQAASNKWALGMLAEAGLLNRKVKWVGDKRFVKDGKVWTGAGVTAGIDLAAEFARVHFTKEVVQLVQDVSEYVPNPAQPDPFARLLEGVKLD</sequence>
<dbReference type="AlphaFoldDB" id="A0A4Q2DNW5"/>
<dbReference type="InterPro" id="IPR029062">
    <property type="entry name" value="Class_I_gatase-like"/>
</dbReference>
<name>A0A4Q2DNW5_9AGAR</name>
<dbReference type="InterPro" id="IPR052158">
    <property type="entry name" value="INH-QAR"/>
</dbReference>
<dbReference type="OrthoDB" id="543156at2759"/>
<proteinExistence type="predicted"/>
<dbReference type="InterPro" id="IPR002818">
    <property type="entry name" value="DJ-1/PfpI"/>
</dbReference>